<keyword evidence="2" id="KW-1185">Reference proteome</keyword>
<reference evidence="1" key="1">
    <citation type="submission" date="2020-02" db="EMBL/GenBank/DDBJ databases">
        <authorList>
            <person name="Lichtner F.J."/>
        </authorList>
    </citation>
    <scope>NUCLEOTIDE SEQUENCE</scope>
    <source>
        <strain evidence="1">G10</strain>
    </source>
</reference>
<accession>A0A9P5L0E9</accession>
<evidence type="ECO:0000313" key="2">
    <source>
        <dbReference type="Proteomes" id="UP000701341"/>
    </source>
</evidence>
<organism evidence="1 2">
    <name type="scientific">Penicillium crustosum</name>
    <name type="common">Blue mold fungus</name>
    <dbReference type="NCBI Taxonomy" id="36656"/>
    <lineage>
        <taxon>Eukaryota</taxon>
        <taxon>Fungi</taxon>
        <taxon>Dikarya</taxon>
        <taxon>Ascomycota</taxon>
        <taxon>Pezizomycotina</taxon>
        <taxon>Eurotiomycetes</taxon>
        <taxon>Eurotiomycetidae</taxon>
        <taxon>Eurotiales</taxon>
        <taxon>Aspergillaceae</taxon>
        <taxon>Penicillium</taxon>
    </lineage>
</organism>
<dbReference type="Proteomes" id="UP000701341">
    <property type="component" value="Unassembled WGS sequence"/>
</dbReference>
<proteinExistence type="predicted"/>
<sequence length="104" mass="12073">MAVTNIPVPPRNIPRVLNMHDCLIEVTRFDSGQSTVFWLGGYLNNETYINPDGTFDHTMLSYEDFEQDLMDHLCFDPHEENLRWDYDSPFQPRASPPKSPSFHG</sequence>
<dbReference type="AlphaFoldDB" id="A0A9P5L0E9"/>
<gene>
    <name evidence="1" type="ORF">PCG10_009731</name>
</gene>
<evidence type="ECO:0000313" key="1">
    <source>
        <dbReference type="EMBL" id="KAF7519832.1"/>
    </source>
</evidence>
<dbReference type="EMBL" id="JAAOZQ010000081">
    <property type="protein sequence ID" value="KAF7519832.1"/>
    <property type="molecule type" value="Genomic_DNA"/>
</dbReference>
<protein>
    <submittedName>
        <fullName evidence="1">Uncharacterized protein</fullName>
    </submittedName>
</protein>
<name>A0A9P5L0E9_PENCR</name>
<comment type="caution">
    <text evidence="1">The sequence shown here is derived from an EMBL/GenBank/DDBJ whole genome shotgun (WGS) entry which is preliminary data.</text>
</comment>